<dbReference type="NCBIfam" id="TIGR02152">
    <property type="entry name" value="D_ribokin_bact"/>
    <property type="match status" value="1"/>
</dbReference>
<feature type="binding site" evidence="13">
    <location>
        <position position="294"/>
    </location>
    <ligand>
        <name>K(+)</name>
        <dbReference type="ChEBI" id="CHEBI:29103"/>
    </ligand>
</feature>
<evidence type="ECO:0000256" key="13">
    <source>
        <dbReference type="HAMAP-Rule" id="MF_03215"/>
    </source>
</evidence>
<dbReference type="GO" id="GO:0005634">
    <property type="term" value="C:nucleus"/>
    <property type="evidence" value="ECO:0007669"/>
    <property type="project" value="UniProtKB-SubCell"/>
</dbReference>
<protein>
    <recommendedName>
        <fullName evidence="3 13">Ribokinase</fullName>
        <shortName evidence="13">RK</shortName>
        <ecNumber evidence="2 13">2.7.1.15</ecNumber>
    </recommendedName>
</protein>
<dbReference type="FunFam" id="3.40.1190.20:FF:000010">
    <property type="entry name" value="Ribokinase"/>
    <property type="match status" value="1"/>
</dbReference>
<keyword evidence="6 13" id="KW-0479">Metal-binding</keyword>
<evidence type="ECO:0000259" key="14">
    <source>
        <dbReference type="Pfam" id="PF00294"/>
    </source>
</evidence>
<feature type="active site" description="Proton acceptor" evidence="13">
    <location>
        <position position="253"/>
    </location>
</feature>
<dbReference type="InterPro" id="IPR002173">
    <property type="entry name" value="Carboh/pur_kinase_PfkB_CS"/>
</dbReference>
<feature type="binding site" evidence="13">
    <location>
        <position position="253"/>
    </location>
    <ligand>
        <name>substrate</name>
    </ligand>
</feature>
<keyword evidence="11 13" id="KW-0630">Potassium</keyword>
<keyword evidence="8 13" id="KW-0418">Kinase</keyword>
<dbReference type="InterPro" id="IPR002139">
    <property type="entry name" value="Ribo/fructo_kinase"/>
</dbReference>
<dbReference type="GO" id="GO:0046872">
    <property type="term" value="F:metal ion binding"/>
    <property type="evidence" value="ECO:0007669"/>
    <property type="project" value="UniProtKB-KW"/>
</dbReference>
<dbReference type="FunCoup" id="R7TV34">
    <property type="interactions" value="694"/>
</dbReference>
<dbReference type="OMA" id="DIVLIQQ"/>
<keyword evidence="10 13" id="KW-0460">Magnesium</keyword>
<dbReference type="GO" id="GO:0019303">
    <property type="term" value="P:D-ribose catabolic process"/>
    <property type="evidence" value="ECO:0007669"/>
    <property type="project" value="UniProtKB-UniRule"/>
</dbReference>
<comment type="similarity">
    <text evidence="13">Belongs to the carbohydrate kinase PfkB family. Ribokinase subfamily.</text>
</comment>
<evidence type="ECO:0000256" key="12">
    <source>
        <dbReference type="ARBA" id="ARBA00023277"/>
    </source>
</evidence>
<dbReference type="EMBL" id="AMQN01002123">
    <property type="status" value="NOT_ANNOTATED_CDS"/>
    <property type="molecule type" value="Genomic_DNA"/>
</dbReference>
<dbReference type="PROSITE" id="PS00584">
    <property type="entry name" value="PFKB_KINASES_2"/>
    <property type="match status" value="1"/>
</dbReference>
<reference evidence="16" key="3">
    <citation type="submission" date="2015-06" db="UniProtKB">
        <authorList>
            <consortium name="EnsemblMetazoa"/>
        </authorList>
    </citation>
    <scope>IDENTIFICATION</scope>
</reference>
<evidence type="ECO:0000256" key="2">
    <source>
        <dbReference type="ARBA" id="ARBA00012035"/>
    </source>
</evidence>
<feature type="binding site" evidence="13">
    <location>
        <position position="247"/>
    </location>
    <ligand>
        <name>K(+)</name>
        <dbReference type="ChEBI" id="CHEBI:29103"/>
    </ligand>
</feature>
<evidence type="ECO:0000256" key="1">
    <source>
        <dbReference type="ARBA" id="ARBA00005380"/>
    </source>
</evidence>
<comment type="pathway">
    <text evidence="13">Carbohydrate metabolism; D-ribose degradation; D-ribose 5-phosphate from beta-D-ribopyranose: step 2/2.</text>
</comment>
<sequence length="308" mass="32644">MDVVVVGSCMKDLISYVPRLPDPGETIVGTKFTFGYGGKGANQCVMAARLGAKTSMIGKVGEDDFGRGYLKNFEDNGVNIEHTEMTSAAATGVATIAVNDDGQNAIIIVKGANDTLTEQDVANSEDVISKAKVLICQLEISPHISLAAIKLARKHGVVTILNPAPAVLNLDPSFYSMCDYFCPNETEAEILSGLSVKSVPEAMTAALLLLDKGCRTVVLTLGEQGAVCVSQDRKPIHIPAKKVKQVDSTGAGDAFVGAFAFYVSCMSHLPLAEMLKRSGEIAGHSVQFPGTQTSYPHRGDLQGDLFFS</sequence>
<comment type="subcellular location">
    <subcellularLocation>
        <location evidence="13">Cytoplasm</location>
    </subcellularLocation>
    <subcellularLocation>
        <location evidence="13">Nucleus</location>
    </subcellularLocation>
</comment>
<evidence type="ECO:0000256" key="5">
    <source>
        <dbReference type="ARBA" id="ARBA00022679"/>
    </source>
</evidence>
<comment type="cofactor">
    <cofactor evidence="13">
        <name>Mg(2+)</name>
        <dbReference type="ChEBI" id="CHEBI:18420"/>
    </cofactor>
    <text evidence="13">Requires a divalent cation, most likely magnesium in vivo, as an electrophilic catalyst to aid phosphoryl group transfer. It is the chelate of the metal and the nucleotide that is the actual substrate.</text>
</comment>
<evidence type="ECO:0000256" key="3">
    <source>
        <dbReference type="ARBA" id="ARBA00016943"/>
    </source>
</evidence>
<dbReference type="EC" id="2.7.1.15" evidence="2 13"/>
<feature type="binding site" evidence="13">
    <location>
        <position position="290"/>
    </location>
    <ligand>
        <name>K(+)</name>
        <dbReference type="ChEBI" id="CHEBI:29103"/>
    </ligand>
</feature>
<dbReference type="InterPro" id="IPR029056">
    <property type="entry name" value="Ribokinase-like"/>
</dbReference>
<comment type="catalytic activity">
    <reaction evidence="13">
        <text>D-ribose + ATP = D-ribose 5-phosphate + ADP + H(+)</text>
        <dbReference type="Rhea" id="RHEA:13697"/>
        <dbReference type="ChEBI" id="CHEBI:15378"/>
        <dbReference type="ChEBI" id="CHEBI:30616"/>
        <dbReference type="ChEBI" id="CHEBI:47013"/>
        <dbReference type="ChEBI" id="CHEBI:78346"/>
        <dbReference type="ChEBI" id="CHEBI:456216"/>
        <dbReference type="EC" id="2.7.1.15"/>
    </reaction>
</comment>
<feature type="binding site" evidence="13">
    <location>
        <position position="184"/>
    </location>
    <ligand>
        <name>ATP</name>
        <dbReference type="ChEBI" id="CHEBI:30616"/>
    </ligand>
</feature>
<feature type="binding site" evidence="13">
    <location>
        <position position="285"/>
    </location>
    <ligand>
        <name>K(+)</name>
        <dbReference type="ChEBI" id="CHEBI:29103"/>
    </ligand>
</feature>
<reference evidence="15 17" key="2">
    <citation type="journal article" date="2013" name="Nature">
        <title>Insights into bilaterian evolution from three spiralian genomes.</title>
        <authorList>
            <person name="Simakov O."/>
            <person name="Marletaz F."/>
            <person name="Cho S.J."/>
            <person name="Edsinger-Gonzales E."/>
            <person name="Havlak P."/>
            <person name="Hellsten U."/>
            <person name="Kuo D.H."/>
            <person name="Larsson T."/>
            <person name="Lv J."/>
            <person name="Arendt D."/>
            <person name="Savage R."/>
            <person name="Osoegawa K."/>
            <person name="de Jong P."/>
            <person name="Grimwood J."/>
            <person name="Chapman J.A."/>
            <person name="Shapiro H."/>
            <person name="Aerts A."/>
            <person name="Otillar R.P."/>
            <person name="Terry A.Y."/>
            <person name="Boore J.L."/>
            <person name="Grigoriev I.V."/>
            <person name="Lindberg D.R."/>
            <person name="Seaver E.C."/>
            <person name="Weisblat D.A."/>
            <person name="Putnam N.H."/>
            <person name="Rokhsar D.S."/>
        </authorList>
    </citation>
    <scope>NUCLEOTIDE SEQUENCE</scope>
    <source>
        <strain evidence="15 17">I ESC-2004</strain>
    </source>
</reference>
<dbReference type="GO" id="GO:0005524">
    <property type="term" value="F:ATP binding"/>
    <property type="evidence" value="ECO:0007669"/>
    <property type="project" value="UniProtKB-UniRule"/>
</dbReference>
<organism evidence="15">
    <name type="scientific">Capitella teleta</name>
    <name type="common">Polychaete worm</name>
    <dbReference type="NCBI Taxonomy" id="283909"/>
    <lineage>
        <taxon>Eukaryota</taxon>
        <taxon>Metazoa</taxon>
        <taxon>Spiralia</taxon>
        <taxon>Lophotrochozoa</taxon>
        <taxon>Annelida</taxon>
        <taxon>Polychaeta</taxon>
        <taxon>Sedentaria</taxon>
        <taxon>Scolecida</taxon>
        <taxon>Capitellidae</taxon>
        <taxon>Capitella</taxon>
    </lineage>
</organism>
<dbReference type="Proteomes" id="UP000014760">
    <property type="component" value="Unassembled WGS sequence"/>
</dbReference>
<evidence type="ECO:0000256" key="7">
    <source>
        <dbReference type="ARBA" id="ARBA00022741"/>
    </source>
</evidence>
<keyword evidence="7 13" id="KW-0547">Nucleotide-binding</keyword>
<evidence type="ECO:0000313" key="16">
    <source>
        <dbReference type="EnsemblMetazoa" id="CapteP20019"/>
    </source>
</evidence>
<keyword evidence="9 13" id="KW-0067">ATP-binding</keyword>
<reference evidence="17" key="1">
    <citation type="submission" date="2012-12" db="EMBL/GenBank/DDBJ databases">
        <authorList>
            <person name="Hellsten U."/>
            <person name="Grimwood J."/>
            <person name="Chapman J.A."/>
            <person name="Shapiro H."/>
            <person name="Aerts A."/>
            <person name="Otillar R.P."/>
            <person name="Terry A.Y."/>
            <person name="Boore J.L."/>
            <person name="Simakov O."/>
            <person name="Marletaz F."/>
            <person name="Cho S.-J."/>
            <person name="Edsinger-Gonzales E."/>
            <person name="Havlak P."/>
            <person name="Kuo D.-H."/>
            <person name="Larsson T."/>
            <person name="Lv J."/>
            <person name="Arendt D."/>
            <person name="Savage R."/>
            <person name="Osoegawa K."/>
            <person name="de Jong P."/>
            <person name="Lindberg D.R."/>
            <person name="Seaver E.C."/>
            <person name="Weisblat D.A."/>
            <person name="Putnam N.H."/>
            <person name="Grigoriev I.V."/>
            <person name="Rokhsar D.S."/>
        </authorList>
    </citation>
    <scope>NUCLEOTIDE SEQUENCE</scope>
    <source>
        <strain evidence="17">I ESC-2004</strain>
    </source>
</reference>
<evidence type="ECO:0000256" key="4">
    <source>
        <dbReference type="ARBA" id="ARBA00022490"/>
    </source>
</evidence>
<evidence type="ECO:0000256" key="6">
    <source>
        <dbReference type="ARBA" id="ARBA00022723"/>
    </source>
</evidence>
<dbReference type="HAMAP" id="MF_01987">
    <property type="entry name" value="Ribokinase"/>
    <property type="match status" value="1"/>
</dbReference>
<dbReference type="InterPro" id="IPR011877">
    <property type="entry name" value="Ribokinase"/>
</dbReference>
<evidence type="ECO:0000313" key="17">
    <source>
        <dbReference type="Proteomes" id="UP000014760"/>
    </source>
</evidence>
<dbReference type="Gene3D" id="3.40.1190.20">
    <property type="match status" value="1"/>
</dbReference>
<name>R7TV34_CAPTE</name>
<dbReference type="UniPathway" id="UPA00916">
    <property type="reaction ID" value="UER00889"/>
</dbReference>
<evidence type="ECO:0000256" key="11">
    <source>
        <dbReference type="ARBA" id="ARBA00022958"/>
    </source>
</evidence>
<feature type="binding site" evidence="13">
    <location>
        <begin position="252"/>
        <end position="253"/>
    </location>
    <ligand>
        <name>ATP</name>
        <dbReference type="ChEBI" id="CHEBI:30616"/>
    </ligand>
</feature>
<comment type="caution">
    <text evidence="13">Lacks conserved residue(s) required for the propagation of feature annotation.</text>
</comment>
<evidence type="ECO:0000256" key="10">
    <source>
        <dbReference type="ARBA" id="ARBA00022842"/>
    </source>
</evidence>
<dbReference type="InterPro" id="IPR011611">
    <property type="entry name" value="PfkB_dom"/>
</dbReference>
<dbReference type="GO" id="GO:0004747">
    <property type="term" value="F:ribokinase activity"/>
    <property type="evidence" value="ECO:0007669"/>
    <property type="project" value="UniProtKB-UniRule"/>
</dbReference>
<feature type="binding site" evidence="13">
    <location>
        <position position="139"/>
    </location>
    <ligand>
        <name>substrate</name>
    </ligand>
</feature>
<comment type="function">
    <text evidence="13">Catalyzes the phosphorylation of ribose at O-5 in a reaction requiring ATP and magnesium. The resulting D-ribose-5-phosphate can then be used either for sythesis of nucleotides, histidine, and tryptophan, or as a component of the pentose phosphate pathway.</text>
</comment>
<dbReference type="HOGENOM" id="CLU_027634_2_3_1"/>
<evidence type="ECO:0000313" key="15">
    <source>
        <dbReference type="EMBL" id="ELT97763.1"/>
    </source>
</evidence>
<keyword evidence="12 13" id="KW-0119">Carbohydrate metabolism</keyword>
<accession>R7TV34</accession>
<comment type="subunit">
    <text evidence="13">Homodimer.</text>
</comment>
<feature type="binding site" evidence="13">
    <location>
        <begin position="220"/>
        <end position="225"/>
    </location>
    <ligand>
        <name>ATP</name>
        <dbReference type="ChEBI" id="CHEBI:30616"/>
    </ligand>
</feature>
<feature type="binding site" evidence="13">
    <location>
        <begin position="10"/>
        <end position="12"/>
    </location>
    <ligand>
        <name>substrate</name>
    </ligand>
</feature>
<proteinExistence type="inferred from homology"/>
<keyword evidence="4 13" id="KW-0963">Cytoplasm</keyword>
<dbReference type="STRING" id="283909.R7TV34"/>
<dbReference type="Pfam" id="PF00294">
    <property type="entry name" value="PfkB"/>
    <property type="match status" value="1"/>
</dbReference>
<keyword evidence="17" id="KW-1185">Reference proteome</keyword>
<feature type="binding site" evidence="13">
    <location>
        <position position="288"/>
    </location>
    <ligand>
        <name>K(+)</name>
        <dbReference type="ChEBI" id="CHEBI:29103"/>
    </ligand>
</feature>
<dbReference type="PANTHER" id="PTHR10584:SF166">
    <property type="entry name" value="RIBOKINASE"/>
    <property type="match status" value="1"/>
</dbReference>
<dbReference type="AlphaFoldDB" id="R7TV34"/>
<dbReference type="EnsemblMetazoa" id="CapteT20019">
    <property type="protein sequence ID" value="CapteP20019"/>
    <property type="gene ID" value="CapteG20019"/>
</dbReference>
<dbReference type="SUPFAM" id="SSF53613">
    <property type="entry name" value="Ribokinase-like"/>
    <property type="match status" value="1"/>
</dbReference>
<keyword evidence="5 13" id="KW-0808">Transferase</keyword>
<comment type="similarity">
    <text evidence="1">Belongs to the carbohydrate kinase pfkB family.</text>
</comment>
<evidence type="ECO:0000256" key="8">
    <source>
        <dbReference type="ARBA" id="ARBA00022777"/>
    </source>
</evidence>
<feature type="domain" description="Carbohydrate kinase PfkB" evidence="14">
    <location>
        <begin position="2"/>
        <end position="297"/>
    </location>
</feature>
<dbReference type="EMBL" id="KB308479">
    <property type="protein sequence ID" value="ELT97763.1"/>
    <property type="molecule type" value="Genomic_DNA"/>
</dbReference>
<feature type="binding site" evidence="13">
    <location>
        <position position="249"/>
    </location>
    <ligand>
        <name>K(+)</name>
        <dbReference type="ChEBI" id="CHEBI:29103"/>
    </ligand>
</feature>
<gene>
    <name evidence="15" type="ORF">CAPTEDRAFT_20019</name>
</gene>
<dbReference type="GO" id="GO:0005829">
    <property type="term" value="C:cytosol"/>
    <property type="evidence" value="ECO:0007669"/>
    <property type="project" value="TreeGrafter"/>
</dbReference>
<dbReference type="CDD" id="cd01174">
    <property type="entry name" value="ribokinase"/>
    <property type="match status" value="1"/>
</dbReference>
<dbReference type="PRINTS" id="PR00990">
    <property type="entry name" value="RIBOKINASE"/>
</dbReference>
<dbReference type="OrthoDB" id="415590at2759"/>
<comment type="activity regulation">
    <text evidence="13">Activated by a monovalent cation that binds near, but not in, the active site. The most likely occupant of the site in vivo is potassium. Ion binding induces a conformational change that may alter substrate affinity.</text>
</comment>
<evidence type="ECO:0000256" key="9">
    <source>
        <dbReference type="ARBA" id="ARBA00022840"/>
    </source>
</evidence>
<keyword evidence="13" id="KW-0539">Nucleus</keyword>
<feature type="binding site" evidence="13">
    <location>
        <begin position="38"/>
        <end position="42"/>
    </location>
    <ligand>
        <name>substrate</name>
    </ligand>
</feature>
<dbReference type="PANTHER" id="PTHR10584">
    <property type="entry name" value="SUGAR KINASE"/>
    <property type="match status" value="1"/>
</dbReference>